<evidence type="ECO:0000256" key="5">
    <source>
        <dbReference type="ARBA" id="ARBA00023163"/>
    </source>
</evidence>
<evidence type="ECO:0000256" key="9">
    <source>
        <dbReference type="SAM" id="MobiDB-lite"/>
    </source>
</evidence>
<dbReference type="InterPro" id="IPR023459">
    <property type="entry name" value="Tscrpt_elong_fac_GreA/B_fam"/>
</dbReference>
<proteinExistence type="inferred from homology"/>
<dbReference type="GO" id="GO:0006354">
    <property type="term" value="P:DNA-templated transcription elongation"/>
    <property type="evidence" value="ECO:0007669"/>
    <property type="project" value="TreeGrafter"/>
</dbReference>
<dbReference type="EMBL" id="PKGO01000010">
    <property type="protein sequence ID" value="PKY69547.1"/>
    <property type="molecule type" value="Genomic_DNA"/>
</dbReference>
<dbReference type="PIRSF" id="PIRSF006092">
    <property type="entry name" value="GreA_GreB"/>
    <property type="match status" value="1"/>
</dbReference>
<evidence type="ECO:0000313" key="14">
    <source>
        <dbReference type="Proteomes" id="UP000242755"/>
    </source>
</evidence>
<dbReference type="FunFam" id="1.10.287.180:FF:000001">
    <property type="entry name" value="Transcription elongation factor GreA"/>
    <property type="match status" value="1"/>
</dbReference>
<comment type="function">
    <text evidence="6 8">Necessary for efficient RNA polymerase transcription elongation past template-encoded arresting sites. The arresting sites in DNA have the property of trapping a certain fraction of elongating RNA polymerases that pass through, resulting in locked ternary complexes. Cleavage of the nascent transcript by cleavage factors such as GreA or GreB allows the resumption of elongation from the new 3'terminus. GreA releases sequences of 2 to 3 nucleotides.</text>
</comment>
<keyword evidence="15" id="KW-1185">Reference proteome</keyword>
<dbReference type="STRING" id="1176165.GCA_001584405_01966"/>
<dbReference type="GO" id="GO:0032784">
    <property type="term" value="P:regulation of DNA-templated transcription elongation"/>
    <property type="evidence" value="ECO:0007669"/>
    <property type="project" value="UniProtKB-UniRule"/>
</dbReference>
<dbReference type="Gene3D" id="3.10.50.30">
    <property type="entry name" value="Transcription elongation factor, GreA/GreB, C-terminal domain"/>
    <property type="match status" value="1"/>
</dbReference>
<evidence type="ECO:0000256" key="4">
    <source>
        <dbReference type="ARBA" id="ARBA00023125"/>
    </source>
</evidence>
<organism evidence="12 15">
    <name type="scientific">Brevibacterium ravenspurgense</name>
    <dbReference type="NCBI Taxonomy" id="479117"/>
    <lineage>
        <taxon>Bacteria</taxon>
        <taxon>Bacillati</taxon>
        <taxon>Actinomycetota</taxon>
        <taxon>Actinomycetes</taxon>
        <taxon>Micrococcales</taxon>
        <taxon>Brevibacteriaceae</taxon>
        <taxon>Brevibacterium</taxon>
    </lineage>
</organism>
<dbReference type="HAMAP" id="MF_00105">
    <property type="entry name" value="GreA_GreB"/>
    <property type="match status" value="1"/>
</dbReference>
<gene>
    <name evidence="8 12" type="primary">greA</name>
    <name evidence="12" type="ORF">Bravens_00364</name>
    <name evidence="13" type="ORF">CYJ40_09585</name>
</gene>
<dbReference type="Pfam" id="PF03449">
    <property type="entry name" value="GreA_GreB_N"/>
    <property type="match status" value="1"/>
</dbReference>
<evidence type="ECO:0000256" key="2">
    <source>
        <dbReference type="ARBA" id="ARBA00013729"/>
    </source>
</evidence>
<dbReference type="PANTHER" id="PTHR30437">
    <property type="entry name" value="TRANSCRIPTION ELONGATION FACTOR GREA"/>
    <property type="match status" value="1"/>
</dbReference>
<dbReference type="InterPro" id="IPR036953">
    <property type="entry name" value="GreA/GreB_C_sf"/>
</dbReference>
<dbReference type="InterPro" id="IPR001437">
    <property type="entry name" value="Tscrpt_elong_fac_GreA/B_C"/>
</dbReference>
<comment type="similarity">
    <text evidence="1 8">Belongs to the GreA/GreB family.</text>
</comment>
<reference evidence="13 14" key="2">
    <citation type="submission" date="2017-12" db="EMBL/GenBank/DDBJ databases">
        <title>Phylogenetic diversity of female urinary microbiome.</title>
        <authorList>
            <person name="Thomas-White K."/>
            <person name="Wolfe A.J."/>
        </authorList>
    </citation>
    <scope>NUCLEOTIDE SEQUENCE [LARGE SCALE GENOMIC DNA]</scope>
    <source>
        <strain evidence="13 14">UMB0426</strain>
    </source>
</reference>
<dbReference type="Proteomes" id="UP000243589">
    <property type="component" value="Unassembled WGS sequence"/>
</dbReference>
<dbReference type="RefSeq" id="WP_062019779.1">
    <property type="nucleotide sequence ID" value="NZ_LQQC01000004.1"/>
</dbReference>
<keyword evidence="12" id="KW-0251">Elongation factor</keyword>
<dbReference type="GO" id="GO:0070063">
    <property type="term" value="F:RNA polymerase binding"/>
    <property type="evidence" value="ECO:0007669"/>
    <property type="project" value="InterPro"/>
</dbReference>
<feature type="region of interest" description="Disordered" evidence="9">
    <location>
        <begin position="43"/>
        <end position="63"/>
    </location>
</feature>
<keyword evidence="3 8" id="KW-0805">Transcription regulation</keyword>
<evidence type="ECO:0000256" key="8">
    <source>
        <dbReference type="HAMAP-Rule" id="MF_00105"/>
    </source>
</evidence>
<evidence type="ECO:0000313" key="13">
    <source>
        <dbReference type="EMBL" id="PKY69547.1"/>
    </source>
</evidence>
<name>A0A150HCP7_9MICO</name>
<evidence type="ECO:0000259" key="10">
    <source>
        <dbReference type="Pfam" id="PF01272"/>
    </source>
</evidence>
<dbReference type="GO" id="GO:0003746">
    <property type="term" value="F:translation elongation factor activity"/>
    <property type="evidence" value="ECO:0007669"/>
    <property type="project" value="UniProtKB-KW"/>
</dbReference>
<dbReference type="InterPro" id="IPR022691">
    <property type="entry name" value="Tscrpt_elong_fac_GreA/B_N"/>
</dbReference>
<sequence length="163" mass="18017">MAEENVGDKTWLTKEAHERLTKELEHLQGPGRAEIAERIDAAREEGDLKENGGYHAARDEQGQMEARIRQLEELLRNAEVGEADADDKIAGPGKLIVVEMNGRKMEFLLGSREIISEEDKVEVFSEQSPLGKAVNGAKVGDDVEYEAPNGRKITVTVKSAKAY</sequence>
<keyword evidence="5 8" id="KW-0804">Transcription</keyword>
<feature type="domain" description="Transcription elongation factor GreA/GreB C-terminal" evidence="10">
    <location>
        <begin position="101"/>
        <end position="160"/>
    </location>
</feature>
<evidence type="ECO:0000256" key="6">
    <source>
        <dbReference type="ARBA" id="ARBA00024916"/>
    </source>
</evidence>
<reference evidence="12 15" key="1">
    <citation type="submission" date="2016-01" db="EMBL/GenBank/DDBJ databases">
        <title>Use of Whole Genome Sequencing to ascertain that Brevibacterium massiliense (Roux, Raoult 2009) is a later heterotypic synonym of Brevibacterium ravenspurgense (Mages 2008).</title>
        <authorList>
            <person name="Bernier A.-M."/>
            <person name="Burdz T."/>
            <person name="Huynh C."/>
            <person name="Pachecho A.L."/>
            <person name="Wiebe D."/>
            <person name="Bonner C."/>
            <person name="Bernard K."/>
        </authorList>
    </citation>
    <scope>NUCLEOTIDE SEQUENCE [LARGE SCALE GENOMIC DNA]</scope>
    <source>
        <strain evidence="12 15">CCUG56047</strain>
    </source>
</reference>
<evidence type="ECO:0000256" key="3">
    <source>
        <dbReference type="ARBA" id="ARBA00023015"/>
    </source>
</evidence>
<dbReference type="AlphaFoldDB" id="A0A150HCP7"/>
<dbReference type="PROSITE" id="PS00829">
    <property type="entry name" value="GREAB_1"/>
    <property type="match status" value="1"/>
</dbReference>
<evidence type="ECO:0000313" key="12">
    <source>
        <dbReference type="EMBL" id="KXZ59430.1"/>
    </source>
</evidence>
<keyword evidence="4 8" id="KW-0238">DNA-binding</keyword>
<dbReference type="InterPro" id="IPR018151">
    <property type="entry name" value="TF_GreA/GreB_CS"/>
</dbReference>
<dbReference type="GO" id="GO:0003677">
    <property type="term" value="F:DNA binding"/>
    <property type="evidence" value="ECO:0007669"/>
    <property type="project" value="UniProtKB-UniRule"/>
</dbReference>
<dbReference type="SUPFAM" id="SSF54534">
    <property type="entry name" value="FKBP-like"/>
    <property type="match status" value="1"/>
</dbReference>
<dbReference type="NCBIfam" id="NF001262">
    <property type="entry name" value="PRK00226.1-3"/>
    <property type="match status" value="1"/>
</dbReference>
<dbReference type="InterPro" id="IPR036805">
    <property type="entry name" value="Tscrpt_elong_fac_GreA/B_N_sf"/>
</dbReference>
<evidence type="ECO:0000256" key="1">
    <source>
        <dbReference type="ARBA" id="ARBA00008213"/>
    </source>
</evidence>
<accession>A0A150HCP7</accession>
<dbReference type="SUPFAM" id="SSF46557">
    <property type="entry name" value="GreA transcript cleavage protein, N-terminal domain"/>
    <property type="match status" value="1"/>
</dbReference>
<dbReference type="EMBL" id="LQQC01000004">
    <property type="protein sequence ID" value="KXZ59430.1"/>
    <property type="molecule type" value="Genomic_DNA"/>
</dbReference>
<dbReference type="InterPro" id="IPR028624">
    <property type="entry name" value="Tscrpt_elong_fac_GreA/B"/>
</dbReference>
<dbReference type="Pfam" id="PF01272">
    <property type="entry name" value="GreA_GreB"/>
    <property type="match status" value="1"/>
</dbReference>
<dbReference type="Proteomes" id="UP000242755">
    <property type="component" value="Unassembled WGS sequence"/>
</dbReference>
<dbReference type="Gene3D" id="1.10.287.180">
    <property type="entry name" value="Transcription elongation factor, GreA/GreB, N-terminal domain"/>
    <property type="match status" value="1"/>
</dbReference>
<evidence type="ECO:0000259" key="11">
    <source>
        <dbReference type="Pfam" id="PF03449"/>
    </source>
</evidence>
<comment type="caution">
    <text evidence="12">The sequence shown here is derived from an EMBL/GenBank/DDBJ whole genome shotgun (WGS) entry which is preliminary data.</text>
</comment>
<dbReference type="PATRIC" id="fig|479117.4.peg.360"/>
<feature type="domain" description="Transcription elongation factor GreA/GreB N-terminal" evidence="11">
    <location>
        <begin position="11"/>
        <end position="80"/>
    </location>
</feature>
<protein>
    <recommendedName>
        <fullName evidence="2 8">Transcription elongation factor GreA</fullName>
    </recommendedName>
    <alternativeName>
        <fullName evidence="7 8">Transcript cleavage factor GreA</fullName>
    </alternativeName>
</protein>
<evidence type="ECO:0000313" key="15">
    <source>
        <dbReference type="Proteomes" id="UP000243589"/>
    </source>
</evidence>
<keyword evidence="12" id="KW-0648">Protein biosynthesis</keyword>
<evidence type="ECO:0000256" key="7">
    <source>
        <dbReference type="ARBA" id="ARBA00030776"/>
    </source>
</evidence>
<dbReference type="PANTHER" id="PTHR30437:SF4">
    <property type="entry name" value="TRANSCRIPTION ELONGATION FACTOR GREA"/>
    <property type="match status" value="1"/>
</dbReference>